<protein>
    <submittedName>
        <fullName evidence="1">Uncharacterized protein</fullName>
    </submittedName>
</protein>
<dbReference type="PATRIC" id="fig|42234.21.peg.5014"/>
<organism evidence="1 2">
    <name type="scientific">Streptomyces acidiscabies</name>
    <dbReference type="NCBI Taxonomy" id="42234"/>
    <lineage>
        <taxon>Bacteria</taxon>
        <taxon>Bacillati</taxon>
        <taxon>Actinomycetota</taxon>
        <taxon>Actinomycetes</taxon>
        <taxon>Kitasatosporales</taxon>
        <taxon>Streptomycetaceae</taxon>
        <taxon>Streptomyces</taxon>
    </lineage>
</organism>
<name>A0A0L0K246_9ACTN</name>
<dbReference type="AlphaFoldDB" id="A0A0L0K246"/>
<sequence length="76" mass="8020">MWGDGPSVERIKGMSRLIASDIAANNTVTALTGLTDEEAGAQLDALTAQLNRQAEMLSAMARLGPACFESLEVVIQ</sequence>
<accession>A0A0L0K246</accession>
<evidence type="ECO:0000313" key="2">
    <source>
        <dbReference type="Proteomes" id="UP000037151"/>
    </source>
</evidence>
<dbReference type="Proteomes" id="UP000037151">
    <property type="component" value="Unassembled WGS sequence"/>
</dbReference>
<dbReference type="EMBL" id="JPPY01000139">
    <property type="protein sequence ID" value="KND32137.1"/>
    <property type="molecule type" value="Genomic_DNA"/>
</dbReference>
<proteinExistence type="predicted"/>
<gene>
    <name evidence="1" type="ORF">IQ63_24220</name>
</gene>
<comment type="caution">
    <text evidence="1">The sequence shown here is derived from an EMBL/GenBank/DDBJ whole genome shotgun (WGS) entry which is preliminary data.</text>
</comment>
<evidence type="ECO:0000313" key="1">
    <source>
        <dbReference type="EMBL" id="KND32137.1"/>
    </source>
</evidence>
<reference evidence="2" key="1">
    <citation type="submission" date="2014-07" db="EMBL/GenBank/DDBJ databases">
        <title>Genome sequencing of plant-pathogenic Streptomyces species.</title>
        <authorList>
            <person name="Harrison J."/>
            <person name="Sapp M."/>
            <person name="Thwaites R."/>
            <person name="Studholme D.J."/>
        </authorList>
    </citation>
    <scope>NUCLEOTIDE SEQUENCE [LARGE SCALE GENOMIC DNA]</scope>
    <source>
        <strain evidence="2">NCPPB 4445</strain>
    </source>
</reference>